<dbReference type="Proteomes" id="UP001212997">
    <property type="component" value="Unassembled WGS sequence"/>
</dbReference>
<evidence type="ECO:0000256" key="5">
    <source>
        <dbReference type="SAM" id="MobiDB-lite"/>
    </source>
</evidence>
<evidence type="ECO:0000256" key="2">
    <source>
        <dbReference type="ARBA" id="ARBA00022692"/>
    </source>
</evidence>
<feature type="region of interest" description="Disordered" evidence="5">
    <location>
        <begin position="374"/>
        <end position="428"/>
    </location>
</feature>
<organism evidence="8 9">
    <name type="scientific">Meripilus lineatus</name>
    <dbReference type="NCBI Taxonomy" id="2056292"/>
    <lineage>
        <taxon>Eukaryota</taxon>
        <taxon>Fungi</taxon>
        <taxon>Dikarya</taxon>
        <taxon>Basidiomycota</taxon>
        <taxon>Agaricomycotina</taxon>
        <taxon>Agaricomycetes</taxon>
        <taxon>Polyporales</taxon>
        <taxon>Meripilaceae</taxon>
        <taxon>Meripilus</taxon>
    </lineage>
</organism>
<keyword evidence="4 6" id="KW-0472">Membrane</keyword>
<dbReference type="EMBL" id="JANAWD010000014">
    <property type="protein sequence ID" value="KAJ3491290.1"/>
    <property type="molecule type" value="Genomic_DNA"/>
</dbReference>
<evidence type="ECO:0000256" key="1">
    <source>
        <dbReference type="ARBA" id="ARBA00004167"/>
    </source>
</evidence>
<dbReference type="AlphaFoldDB" id="A0AAD5VFW4"/>
<evidence type="ECO:0000256" key="7">
    <source>
        <dbReference type="SAM" id="SignalP"/>
    </source>
</evidence>
<keyword evidence="2 6" id="KW-0812">Transmembrane</keyword>
<keyword evidence="9" id="KW-1185">Reference proteome</keyword>
<keyword evidence="3 6" id="KW-1133">Transmembrane helix</keyword>
<evidence type="ECO:0008006" key="10">
    <source>
        <dbReference type="Google" id="ProtNLM"/>
    </source>
</evidence>
<feature type="signal peptide" evidence="7">
    <location>
        <begin position="1"/>
        <end position="17"/>
    </location>
</feature>
<comment type="caution">
    <text evidence="8">The sequence shown here is derived from an EMBL/GenBank/DDBJ whole genome shotgun (WGS) entry which is preliminary data.</text>
</comment>
<feature type="compositionally biased region" description="Low complexity" evidence="5">
    <location>
        <begin position="442"/>
        <end position="471"/>
    </location>
</feature>
<evidence type="ECO:0000313" key="8">
    <source>
        <dbReference type="EMBL" id="KAJ3491290.1"/>
    </source>
</evidence>
<evidence type="ECO:0000256" key="3">
    <source>
        <dbReference type="ARBA" id="ARBA00022989"/>
    </source>
</evidence>
<name>A0AAD5VFW4_9APHY</name>
<feature type="transmembrane region" description="Helical" evidence="6">
    <location>
        <begin position="266"/>
        <end position="291"/>
    </location>
</feature>
<evidence type="ECO:0000313" key="9">
    <source>
        <dbReference type="Proteomes" id="UP001212997"/>
    </source>
</evidence>
<gene>
    <name evidence="8" type="ORF">NLI96_g794</name>
</gene>
<dbReference type="GO" id="GO:0016020">
    <property type="term" value="C:membrane"/>
    <property type="evidence" value="ECO:0007669"/>
    <property type="project" value="UniProtKB-SubCell"/>
</dbReference>
<protein>
    <recommendedName>
        <fullName evidence="10">Mid2 domain-containing protein</fullName>
    </recommendedName>
</protein>
<reference evidence="8" key="1">
    <citation type="submission" date="2022-07" db="EMBL/GenBank/DDBJ databases">
        <title>Genome Sequence of Physisporinus lineatus.</title>
        <authorList>
            <person name="Buettner E."/>
        </authorList>
    </citation>
    <scope>NUCLEOTIDE SEQUENCE</scope>
    <source>
        <strain evidence="8">VT162</strain>
    </source>
</reference>
<sequence length="509" mass="52516">MVLLTFSLLLLPSFSLAYTFKFTSIPRQCETLSLSVDGSGGQPPYSVVLIPYGASTLPNNIEARRITTQNFTGTDTSVSFQLKFPSNTQFVAVVSDASGFGSGGTSGAVTVQASEDASCYDATQNVAPLFAFSIVPGGQITQCTPTRIWWDPAVVSGNPTFQGVIPGGQSFAIPQSNLTTVPEQGLGFTWTPNVRAYTNMILVGGDGRGIGTAGSAPYTINPGDNTCLSDVSPSSTAGSPAGGAYPTSTDGAGTGNSGGSGGGTNVGAIVGGVIGGLVLLAAILLLALFFYRRRNFHKSQKERPVDLFRDEDHDEQDALANTQLPPHYQPEPFLARDPTVLSDSDGDDMVNRRHSAYTSVSGYGGGGLGVGGIAQGGSVSGRSQTPTSMGTSTYFRKSPAPPSFRPVNIVQHEDAGPSDDPNTQGDLETIELPPAYTNLRVTPASTPADSSAATSTPGATGATTPAAAPGPRMSTTSAHTDRTSDVPLSALTAATALERLEAMDADQRT</sequence>
<dbReference type="GO" id="GO:0071944">
    <property type="term" value="C:cell periphery"/>
    <property type="evidence" value="ECO:0007669"/>
    <property type="project" value="UniProtKB-ARBA"/>
</dbReference>
<keyword evidence="7" id="KW-0732">Signal</keyword>
<proteinExistence type="predicted"/>
<feature type="compositionally biased region" description="Low complexity" evidence="5">
    <location>
        <begin position="232"/>
        <end position="248"/>
    </location>
</feature>
<comment type="subcellular location">
    <subcellularLocation>
        <location evidence="1">Membrane</location>
        <topology evidence="1">Single-pass membrane protein</topology>
    </subcellularLocation>
</comment>
<dbReference type="PANTHER" id="PTHR15549">
    <property type="entry name" value="PAIRED IMMUNOGLOBULIN-LIKE TYPE 2 RECEPTOR"/>
    <property type="match status" value="1"/>
</dbReference>
<accession>A0AAD5VFW4</accession>
<feature type="region of interest" description="Disordered" evidence="5">
    <location>
        <begin position="440"/>
        <end position="489"/>
    </location>
</feature>
<dbReference type="InterPro" id="IPR051694">
    <property type="entry name" value="Immunoregulatory_rcpt-like"/>
</dbReference>
<evidence type="ECO:0000256" key="4">
    <source>
        <dbReference type="ARBA" id="ARBA00023136"/>
    </source>
</evidence>
<feature type="region of interest" description="Disordered" evidence="5">
    <location>
        <begin position="227"/>
        <end position="258"/>
    </location>
</feature>
<feature type="compositionally biased region" description="Polar residues" evidence="5">
    <location>
        <begin position="382"/>
        <end position="395"/>
    </location>
</feature>
<feature type="chain" id="PRO_5041904210" description="Mid2 domain-containing protein" evidence="7">
    <location>
        <begin position="18"/>
        <end position="509"/>
    </location>
</feature>
<evidence type="ECO:0000256" key="6">
    <source>
        <dbReference type="SAM" id="Phobius"/>
    </source>
</evidence>